<dbReference type="InterPro" id="IPR055299">
    <property type="entry name" value="TIMMDC1"/>
</dbReference>
<proteinExistence type="inferred from homology"/>
<accession>A0A653CN45</accession>
<evidence type="ECO:0000256" key="1">
    <source>
        <dbReference type="ARBA" id="ARBA00004141"/>
    </source>
</evidence>
<evidence type="ECO:0000256" key="4">
    <source>
        <dbReference type="ARBA" id="ARBA00022989"/>
    </source>
</evidence>
<name>A0A653CN45_CALMS</name>
<comment type="subcellular location">
    <subcellularLocation>
        <location evidence="1">Membrane</location>
        <topology evidence="1">Multi-pass membrane protein</topology>
    </subcellularLocation>
</comment>
<protein>
    <recommendedName>
        <fullName evidence="6">Complex I assembly factor TIMMDC1, mitochondrial</fullName>
    </recommendedName>
    <alternativeName>
        <fullName evidence="7">Translocase of inner mitochondrial membrane domain-containing protein 1</fullName>
    </alternativeName>
</protein>
<evidence type="ECO:0000256" key="5">
    <source>
        <dbReference type="ARBA" id="ARBA00023136"/>
    </source>
</evidence>
<dbReference type="GO" id="GO:0005739">
    <property type="term" value="C:mitochondrion"/>
    <property type="evidence" value="ECO:0007669"/>
    <property type="project" value="TreeGrafter"/>
</dbReference>
<sequence>MTNIFRYGIRFAFLPISNLFGDDKLDNATPTEQKTDKTVVQPETGWDRVKQMFQTDEFGNVSPEANTILQVAAMSIFVGSIYGGVVNSRGAYIEFMKNNQATSFINHFEAKRQLQDAVTKSFAKGAFRWGWRVTLFTSTFVGISTIIQVYRGKYGISEYAVAGGTAGAMYKFNMGPKGWIVGAGLGNANCI</sequence>
<dbReference type="PANTHER" id="PTHR13002:SF1">
    <property type="entry name" value="COMPLEX I ASSEMBLY FACTOR TIMMDC1, MITOCHONDRIAL"/>
    <property type="match status" value="1"/>
</dbReference>
<dbReference type="EMBL" id="CAACVG010008142">
    <property type="protein sequence ID" value="VEN48696.1"/>
    <property type="molecule type" value="Genomic_DNA"/>
</dbReference>
<keyword evidence="3" id="KW-0812">Transmembrane</keyword>
<evidence type="ECO:0000256" key="6">
    <source>
        <dbReference type="ARBA" id="ARBA00040778"/>
    </source>
</evidence>
<organism evidence="8 9">
    <name type="scientific">Callosobruchus maculatus</name>
    <name type="common">Southern cowpea weevil</name>
    <name type="synonym">Pulse bruchid</name>
    <dbReference type="NCBI Taxonomy" id="64391"/>
    <lineage>
        <taxon>Eukaryota</taxon>
        <taxon>Metazoa</taxon>
        <taxon>Ecdysozoa</taxon>
        <taxon>Arthropoda</taxon>
        <taxon>Hexapoda</taxon>
        <taxon>Insecta</taxon>
        <taxon>Pterygota</taxon>
        <taxon>Neoptera</taxon>
        <taxon>Endopterygota</taxon>
        <taxon>Coleoptera</taxon>
        <taxon>Polyphaga</taxon>
        <taxon>Cucujiformia</taxon>
        <taxon>Chrysomeloidea</taxon>
        <taxon>Chrysomelidae</taxon>
        <taxon>Bruchinae</taxon>
        <taxon>Bruchini</taxon>
        <taxon>Callosobruchus</taxon>
    </lineage>
</organism>
<dbReference type="OrthoDB" id="5826189at2759"/>
<gene>
    <name evidence="8" type="ORF">CALMAC_LOCUS10049</name>
</gene>
<evidence type="ECO:0000256" key="2">
    <source>
        <dbReference type="ARBA" id="ARBA00008444"/>
    </source>
</evidence>
<dbReference type="AlphaFoldDB" id="A0A653CN45"/>
<keyword evidence="4" id="KW-1133">Transmembrane helix</keyword>
<evidence type="ECO:0000256" key="3">
    <source>
        <dbReference type="ARBA" id="ARBA00022692"/>
    </source>
</evidence>
<dbReference type="PANTHER" id="PTHR13002">
    <property type="entry name" value="C3ORF1 PROTEIN-RELATED"/>
    <property type="match status" value="1"/>
</dbReference>
<evidence type="ECO:0000256" key="7">
    <source>
        <dbReference type="ARBA" id="ARBA00041344"/>
    </source>
</evidence>
<keyword evidence="9" id="KW-1185">Reference proteome</keyword>
<evidence type="ECO:0000313" key="8">
    <source>
        <dbReference type="EMBL" id="VEN48696.1"/>
    </source>
</evidence>
<keyword evidence="5" id="KW-0472">Membrane</keyword>
<reference evidence="8 9" key="1">
    <citation type="submission" date="2019-01" db="EMBL/GenBank/DDBJ databases">
        <authorList>
            <person name="Sayadi A."/>
        </authorList>
    </citation>
    <scope>NUCLEOTIDE SEQUENCE [LARGE SCALE GENOMIC DNA]</scope>
</reference>
<evidence type="ECO:0000313" key="9">
    <source>
        <dbReference type="Proteomes" id="UP000410492"/>
    </source>
</evidence>
<dbReference type="GO" id="GO:0032981">
    <property type="term" value="P:mitochondrial respiratory chain complex I assembly"/>
    <property type="evidence" value="ECO:0007669"/>
    <property type="project" value="InterPro"/>
</dbReference>
<dbReference type="Proteomes" id="UP000410492">
    <property type="component" value="Unassembled WGS sequence"/>
</dbReference>
<dbReference type="Pfam" id="PF02466">
    <property type="entry name" value="Tim17"/>
    <property type="match status" value="1"/>
</dbReference>
<dbReference type="GO" id="GO:0016020">
    <property type="term" value="C:membrane"/>
    <property type="evidence" value="ECO:0007669"/>
    <property type="project" value="UniProtKB-SubCell"/>
</dbReference>
<comment type="similarity">
    <text evidence="2">Belongs to the Tim17/Tim22/Tim23 family.</text>
</comment>